<proteinExistence type="predicted"/>
<dbReference type="InterPro" id="IPR027417">
    <property type="entry name" value="P-loop_NTPase"/>
</dbReference>
<dbReference type="Proteomes" id="UP001221838">
    <property type="component" value="Unassembled WGS sequence"/>
</dbReference>
<dbReference type="EMBL" id="JAQNDM010000002">
    <property type="protein sequence ID" value="MDC0711267.1"/>
    <property type="molecule type" value="Genomic_DNA"/>
</dbReference>
<keyword evidence="2" id="KW-1185">Reference proteome</keyword>
<protein>
    <submittedName>
        <fullName evidence="1">Uncharacterized protein</fullName>
    </submittedName>
</protein>
<evidence type="ECO:0000313" key="2">
    <source>
        <dbReference type="Proteomes" id="UP001221838"/>
    </source>
</evidence>
<reference evidence="1 2" key="1">
    <citation type="submission" date="2022-11" db="EMBL/GenBank/DDBJ databases">
        <title>Minimal conservation of predation-associated metabolite biosynthetic gene clusters underscores biosynthetic potential of Myxococcota including descriptions for ten novel species: Archangium lansinium sp. nov., Myxococcus landrumus sp. nov., Nannocystis bai.</title>
        <authorList>
            <person name="Ahearne A."/>
            <person name="Stevens C."/>
            <person name="Dowd S."/>
        </authorList>
    </citation>
    <scope>NUCLEOTIDE SEQUENCE [LARGE SCALE GENOMIC DNA]</scope>
    <source>
        <strain evidence="1 2">NCWAL01</strain>
    </source>
</reference>
<dbReference type="RefSeq" id="WP_272141225.1">
    <property type="nucleotide sequence ID" value="NZ_JAQNDM010000002.1"/>
</dbReference>
<evidence type="ECO:0000313" key="1">
    <source>
        <dbReference type="EMBL" id="MDC0711267.1"/>
    </source>
</evidence>
<comment type="caution">
    <text evidence="1">The sequence shown here is derived from an EMBL/GenBank/DDBJ whole genome shotgun (WGS) entry which is preliminary data.</text>
</comment>
<sequence length="458" mass="51361">MSSSRRDLWRKLYERFDPELPARTEWRAPRPHSPAKKMLETLDRPFGTPRILLMGTVGTGKTTELLRVAEDREQRELVVFLDLERHFTNVVKDPNALYRIQAWEVCFLAGLALVFRFKERLGTELDPEMVRHLGKAWQGLAEATKTPDPQIDLGSFAKEALELGATLATTGALGAEAAGAALAFKGARTVAGAMRSWTWSLPLGRSEKPVPDQDRHVQELLGAVNLLLGEVQQKHRKVLLVIDGLDRIRDLPRAKALFVESQLLSQLICPLVVCGPFALRHDVATAGVRGFKANALVNEPVLDHDAPDRPGEGVKFFRELYAQRVHDLGSEASELVGAELLGELAYRSGGRARDFVRFIRSLSEVAWDQDVSTATPELVKQVLDEWRLRQETGLNTDHIRLLQEVMKDPEHRLPPGELAHELLDYQHLLPYPNDSEWYYPHPLLTMHLVRPPPAGSAG</sequence>
<dbReference type="SUPFAM" id="SSF52540">
    <property type="entry name" value="P-loop containing nucleoside triphosphate hydrolases"/>
    <property type="match status" value="1"/>
</dbReference>
<accession>A0ABT5DC68</accession>
<gene>
    <name evidence="1" type="ORF">POL68_22550</name>
</gene>
<organism evidence="1 2">
    <name type="scientific">Stigmatella ashevillensis</name>
    <dbReference type="NCBI Taxonomy" id="2995309"/>
    <lineage>
        <taxon>Bacteria</taxon>
        <taxon>Pseudomonadati</taxon>
        <taxon>Myxococcota</taxon>
        <taxon>Myxococcia</taxon>
        <taxon>Myxococcales</taxon>
        <taxon>Cystobacterineae</taxon>
        <taxon>Archangiaceae</taxon>
        <taxon>Stigmatella</taxon>
    </lineage>
</organism>
<name>A0ABT5DC68_9BACT</name>